<reference evidence="1" key="2">
    <citation type="submission" date="2021-04" db="EMBL/GenBank/DDBJ databases">
        <authorList>
            <person name="Gilroy R."/>
        </authorList>
    </citation>
    <scope>NUCLEOTIDE SEQUENCE</scope>
    <source>
        <strain evidence="1">CHK193-4272</strain>
    </source>
</reference>
<accession>A0A9D1TJ78</accession>
<dbReference type="InterPro" id="IPR025374">
    <property type="entry name" value="DUF4364"/>
</dbReference>
<dbReference type="AlphaFoldDB" id="A0A9D1TJ78"/>
<dbReference type="Pfam" id="PF14277">
    <property type="entry name" value="DUF4364"/>
    <property type="match status" value="1"/>
</dbReference>
<gene>
    <name evidence="1" type="ORF">H9746_07835</name>
</gene>
<reference evidence="1" key="1">
    <citation type="journal article" date="2021" name="PeerJ">
        <title>Extensive microbial diversity within the chicken gut microbiome revealed by metagenomics and culture.</title>
        <authorList>
            <person name="Gilroy R."/>
            <person name="Ravi A."/>
            <person name="Getino M."/>
            <person name="Pursley I."/>
            <person name="Horton D.L."/>
            <person name="Alikhan N.F."/>
            <person name="Baker D."/>
            <person name="Gharbi K."/>
            <person name="Hall N."/>
            <person name="Watson M."/>
            <person name="Adriaenssens E.M."/>
            <person name="Foster-Nyarko E."/>
            <person name="Jarju S."/>
            <person name="Secka A."/>
            <person name="Antonio M."/>
            <person name="Oren A."/>
            <person name="Chaudhuri R.R."/>
            <person name="La Ragione R."/>
            <person name="Hildebrand F."/>
            <person name="Pallen M.J."/>
        </authorList>
    </citation>
    <scope>NUCLEOTIDE SEQUENCE</scope>
    <source>
        <strain evidence="1">CHK193-4272</strain>
    </source>
</reference>
<dbReference type="EMBL" id="DXIE01000046">
    <property type="protein sequence ID" value="HIV62730.1"/>
    <property type="molecule type" value="Genomic_DNA"/>
</dbReference>
<name>A0A9D1TJ78_9FIRM</name>
<comment type="caution">
    <text evidence="1">The sequence shown here is derived from an EMBL/GenBank/DDBJ whole genome shotgun (WGS) entry which is preliminary data.</text>
</comment>
<organism evidence="1 2">
    <name type="scientific">Candidatus Butyricicoccus avistercoris</name>
    <dbReference type="NCBI Taxonomy" id="2838518"/>
    <lineage>
        <taxon>Bacteria</taxon>
        <taxon>Bacillati</taxon>
        <taxon>Bacillota</taxon>
        <taxon>Clostridia</taxon>
        <taxon>Eubacteriales</taxon>
        <taxon>Butyricicoccaceae</taxon>
        <taxon>Butyricicoccus</taxon>
    </lineage>
</organism>
<evidence type="ECO:0000313" key="2">
    <source>
        <dbReference type="Proteomes" id="UP000886808"/>
    </source>
</evidence>
<evidence type="ECO:0000313" key="1">
    <source>
        <dbReference type="EMBL" id="HIV62730.1"/>
    </source>
</evidence>
<proteinExistence type="predicted"/>
<protein>
    <submittedName>
        <fullName evidence="1">DUF4364 family protein</fullName>
    </submittedName>
</protein>
<dbReference type="Proteomes" id="UP000886808">
    <property type="component" value="Unassembled WGS sequence"/>
</dbReference>
<sequence length="173" mass="20025">MARHGFIKTKEEIKFLILYATGFLPFAVDLETIVDLCTWCDDGFGYFELKEAFDELINTGHMNKLNDELFEITEKGKETMELFKNHLPYTVREAAEQSALRVVQKLRRDAAVTTSVKKLEDNDLLVNMTMEDVFSIQMHVVSQGQADILRKTFKNNAEKIYQVLLKAMTEDYK</sequence>